<dbReference type="PROSITE" id="PS51007">
    <property type="entry name" value="CYTC"/>
    <property type="match status" value="1"/>
</dbReference>
<protein>
    <submittedName>
        <fullName evidence="7">Cytochrome c</fullName>
    </submittedName>
</protein>
<evidence type="ECO:0000256" key="3">
    <source>
        <dbReference type="ARBA" id="ARBA00023004"/>
    </source>
</evidence>
<evidence type="ECO:0000313" key="8">
    <source>
        <dbReference type="Proteomes" id="UP000318017"/>
    </source>
</evidence>
<evidence type="ECO:0000256" key="1">
    <source>
        <dbReference type="ARBA" id="ARBA00022617"/>
    </source>
</evidence>
<accession>A0A518GH86</accession>
<dbReference type="SUPFAM" id="SSF46626">
    <property type="entry name" value="Cytochrome c"/>
    <property type="match status" value="2"/>
</dbReference>
<dbReference type="OrthoDB" id="9808312at2"/>
<dbReference type="RefSeq" id="WP_145086118.1">
    <property type="nucleotide sequence ID" value="NZ_CP036298.1"/>
</dbReference>
<dbReference type="GO" id="GO:0020037">
    <property type="term" value="F:heme binding"/>
    <property type="evidence" value="ECO:0007669"/>
    <property type="project" value="InterPro"/>
</dbReference>
<dbReference type="GO" id="GO:0009055">
    <property type="term" value="F:electron transfer activity"/>
    <property type="evidence" value="ECO:0007669"/>
    <property type="project" value="InterPro"/>
</dbReference>
<dbReference type="Pfam" id="PF00034">
    <property type="entry name" value="Cytochrom_C"/>
    <property type="match status" value="1"/>
</dbReference>
<reference evidence="7 8" key="1">
    <citation type="submission" date="2019-02" db="EMBL/GenBank/DDBJ databases">
        <title>Deep-cultivation of Planctomycetes and their phenomic and genomic characterization uncovers novel biology.</title>
        <authorList>
            <person name="Wiegand S."/>
            <person name="Jogler M."/>
            <person name="Boedeker C."/>
            <person name="Pinto D."/>
            <person name="Vollmers J."/>
            <person name="Rivas-Marin E."/>
            <person name="Kohn T."/>
            <person name="Peeters S.H."/>
            <person name="Heuer A."/>
            <person name="Rast P."/>
            <person name="Oberbeckmann S."/>
            <person name="Bunk B."/>
            <person name="Jeske O."/>
            <person name="Meyerdierks A."/>
            <person name="Storesund J.E."/>
            <person name="Kallscheuer N."/>
            <person name="Luecker S."/>
            <person name="Lage O.M."/>
            <person name="Pohl T."/>
            <person name="Merkel B.J."/>
            <person name="Hornburger P."/>
            <person name="Mueller R.-W."/>
            <person name="Bruemmer F."/>
            <person name="Labrenz M."/>
            <person name="Spormann A.M."/>
            <person name="Op den Camp H."/>
            <person name="Overmann J."/>
            <person name="Amann R."/>
            <person name="Jetten M.S.M."/>
            <person name="Mascher T."/>
            <person name="Medema M.H."/>
            <person name="Devos D.P."/>
            <person name="Kaster A.-K."/>
            <person name="Ovreas L."/>
            <person name="Rohde M."/>
            <person name="Galperin M.Y."/>
            <person name="Jogler C."/>
        </authorList>
    </citation>
    <scope>NUCLEOTIDE SEQUENCE [LARGE SCALE GENOMIC DNA]</scope>
    <source>
        <strain evidence="7 8">Q31a</strain>
    </source>
</reference>
<dbReference type="EMBL" id="CP036298">
    <property type="protein sequence ID" value="QDV27944.1"/>
    <property type="molecule type" value="Genomic_DNA"/>
</dbReference>
<dbReference type="AlphaFoldDB" id="A0A518GH86"/>
<sequence precursor="true">MNRFEVPTNCRCWLLSCVLVSILSVAGCDAPIASFEPNGLYLKRMELVEGVELPRAEADVQAVLTELFGTPDEPKWPEMLQAEPAYSELVLPERLQRAAGPVRSDEDDVHYGLYREHCVYCHGVTGDGLGPTSRFLNPYPRDFRMGKVKFKSTPLGKKPTRSDLWRTLHEGVSGTSMPSFRLLEQEDLEALLDYLIYLSIRGEVERKLIDEAAFELDFEAGERLYDPALKVTDPAAFDSQWEVIQGCVVDVADSWLEANDEAVVVEGPPDDYPLWGRDNNGTSQMQQRLADSVAHGRELYHGKIANCATCHGATAVGDGQLGDYDEWTKEWTTSVGIDPQKPDDLAPMLKLGGLKPRHALPRNLRTGVYRGGSRPIDLYLRIVYGIDGTPMPAAAMQPANPQGMTEGDVWDLVNYILSLPYEPLSQAAFDSSPPEQPPL</sequence>
<feature type="domain" description="Cytochrome c" evidence="6">
    <location>
        <begin position="291"/>
        <end position="420"/>
    </location>
</feature>
<dbReference type="PROSITE" id="PS51257">
    <property type="entry name" value="PROKAR_LIPOPROTEIN"/>
    <property type="match status" value="1"/>
</dbReference>
<organism evidence="7 8">
    <name type="scientific">Aureliella helgolandensis</name>
    <dbReference type="NCBI Taxonomy" id="2527968"/>
    <lineage>
        <taxon>Bacteria</taxon>
        <taxon>Pseudomonadati</taxon>
        <taxon>Planctomycetota</taxon>
        <taxon>Planctomycetia</taxon>
        <taxon>Pirellulales</taxon>
        <taxon>Pirellulaceae</taxon>
        <taxon>Aureliella</taxon>
    </lineage>
</organism>
<proteinExistence type="predicted"/>
<dbReference type="InterPro" id="IPR036909">
    <property type="entry name" value="Cyt_c-like_dom_sf"/>
</dbReference>
<dbReference type="InterPro" id="IPR009056">
    <property type="entry name" value="Cyt_c-like_dom"/>
</dbReference>
<keyword evidence="3 4" id="KW-0408">Iron</keyword>
<dbReference type="GO" id="GO:0046872">
    <property type="term" value="F:metal ion binding"/>
    <property type="evidence" value="ECO:0007669"/>
    <property type="project" value="UniProtKB-KW"/>
</dbReference>
<keyword evidence="1 4" id="KW-0349">Heme</keyword>
<evidence type="ECO:0000259" key="6">
    <source>
        <dbReference type="PROSITE" id="PS51007"/>
    </source>
</evidence>
<feature type="signal peptide" evidence="5">
    <location>
        <begin position="1"/>
        <end position="26"/>
    </location>
</feature>
<name>A0A518GH86_9BACT</name>
<dbReference type="KEGG" id="ahel:Q31a_63370"/>
<dbReference type="Gene3D" id="1.10.760.10">
    <property type="entry name" value="Cytochrome c-like domain"/>
    <property type="match status" value="2"/>
</dbReference>
<keyword evidence="8" id="KW-1185">Reference proteome</keyword>
<dbReference type="Pfam" id="PF13442">
    <property type="entry name" value="Cytochrome_CBB3"/>
    <property type="match status" value="1"/>
</dbReference>
<keyword evidence="5" id="KW-0732">Signal</keyword>
<dbReference type="Proteomes" id="UP000318017">
    <property type="component" value="Chromosome"/>
</dbReference>
<evidence type="ECO:0000256" key="5">
    <source>
        <dbReference type="SAM" id="SignalP"/>
    </source>
</evidence>
<evidence type="ECO:0000313" key="7">
    <source>
        <dbReference type="EMBL" id="QDV27944.1"/>
    </source>
</evidence>
<feature type="chain" id="PRO_5022193129" evidence="5">
    <location>
        <begin position="27"/>
        <end position="439"/>
    </location>
</feature>
<evidence type="ECO:0000256" key="4">
    <source>
        <dbReference type="PROSITE-ProRule" id="PRU00433"/>
    </source>
</evidence>
<gene>
    <name evidence="7" type="ORF">Q31a_63370</name>
</gene>
<evidence type="ECO:0000256" key="2">
    <source>
        <dbReference type="ARBA" id="ARBA00022723"/>
    </source>
</evidence>
<keyword evidence="2 4" id="KW-0479">Metal-binding</keyword>